<sequence length="195" mass="21856">MTNYQTSQLHEFLKSRRSVMARNMTTPGPTESQIKDLIEIAARVPDHGKLAPWRFIVFENEAREIAGKGFANIHKQNVPEATDEDLQLEVNRLQRAPLVIGVVASPKAHPKIPDWEQFLSAGAACQNLLTAAQSMGFAAQWLTEWIAYDTKVASLLGLNEKEKIAGFIYIGTAMEPPKERARPEINDVLTYWPSQ</sequence>
<keyword evidence="2 7" id="KW-0285">Flavoprotein</keyword>
<dbReference type="InterPro" id="IPR052530">
    <property type="entry name" value="NAD(P)H_nitroreductase"/>
</dbReference>
<dbReference type="PIRSF" id="PIRSF000232">
    <property type="entry name" value="YdjA"/>
    <property type="match status" value="1"/>
</dbReference>
<evidence type="ECO:0000256" key="6">
    <source>
        <dbReference type="ARBA" id="ARBA00023027"/>
    </source>
</evidence>
<dbReference type="OrthoDB" id="9804207at2"/>
<reference evidence="10 11" key="1">
    <citation type="journal article" date="2014" name="FEMS Microbiol. Ecol.">
        <title>Genomic differentiation among two strains of the PS1 clade isolated from geographically separated marine habitats.</title>
        <authorList>
            <person name="Jimenez-Infante F."/>
            <person name="Ngugi D.K."/>
            <person name="Alam I."/>
            <person name="Rashid M."/>
            <person name="Baalawi W."/>
            <person name="Kamau A.A."/>
            <person name="Bajic V.B."/>
            <person name="Stingl U."/>
        </authorList>
    </citation>
    <scope>NUCLEOTIDE SEQUENCE [LARGE SCALE GENOMIC DNA]</scope>
    <source>
        <strain evidence="10 11">RS24</strain>
    </source>
</reference>
<comment type="similarity">
    <text evidence="1 7">Belongs to the nitroreductase family.</text>
</comment>
<feature type="binding site" description="in other chain" evidence="8">
    <location>
        <begin position="141"/>
        <end position="143"/>
    </location>
    <ligand>
        <name>FMN</name>
        <dbReference type="ChEBI" id="CHEBI:58210"/>
        <note>ligand shared between dimeric partners</note>
    </ligand>
</feature>
<evidence type="ECO:0000313" key="10">
    <source>
        <dbReference type="EMBL" id="ERL46073.1"/>
    </source>
</evidence>
<dbReference type="GO" id="GO:0016491">
    <property type="term" value="F:oxidoreductase activity"/>
    <property type="evidence" value="ECO:0007669"/>
    <property type="project" value="UniProtKB-UniRule"/>
</dbReference>
<dbReference type="Pfam" id="PF00881">
    <property type="entry name" value="Nitroreductase"/>
    <property type="match status" value="1"/>
</dbReference>
<gene>
    <name evidence="10" type="ORF">RS24_01061</name>
</gene>
<dbReference type="Proteomes" id="UP000016762">
    <property type="component" value="Unassembled WGS sequence"/>
</dbReference>
<comment type="cofactor">
    <cofactor evidence="8">
        <name>FMN</name>
        <dbReference type="ChEBI" id="CHEBI:58210"/>
    </cofactor>
    <text evidence="8">Binds 1 FMN per subunit.</text>
</comment>
<dbReference type="STRING" id="1397666.RS24_01061"/>
<dbReference type="eggNOG" id="COG0778">
    <property type="taxonomic scope" value="Bacteria"/>
</dbReference>
<evidence type="ECO:0000259" key="9">
    <source>
        <dbReference type="Pfam" id="PF00881"/>
    </source>
</evidence>
<dbReference type="PATRIC" id="fig|1397666.3.peg.949"/>
<feature type="domain" description="Nitroreductase" evidence="9">
    <location>
        <begin position="13"/>
        <end position="171"/>
    </location>
</feature>
<evidence type="ECO:0000256" key="2">
    <source>
        <dbReference type="ARBA" id="ARBA00022630"/>
    </source>
</evidence>
<comment type="caution">
    <text evidence="10">The sequence shown here is derived from an EMBL/GenBank/DDBJ whole genome shotgun (WGS) entry which is preliminary data.</text>
</comment>
<keyword evidence="4 7" id="KW-0521">NADP</keyword>
<keyword evidence="3 7" id="KW-0288">FMN</keyword>
<dbReference type="RefSeq" id="WP_021777052.1">
    <property type="nucleotide sequence ID" value="NZ_AWXE01000004.1"/>
</dbReference>
<dbReference type="Gene3D" id="3.40.109.10">
    <property type="entry name" value="NADH Oxidase"/>
    <property type="match status" value="1"/>
</dbReference>
<keyword evidence="5 7" id="KW-0560">Oxidoreductase</keyword>
<dbReference type="EC" id="1.-.-.-" evidence="7"/>
<evidence type="ECO:0000256" key="8">
    <source>
        <dbReference type="PIRSR" id="PIRSR000232-1"/>
    </source>
</evidence>
<evidence type="ECO:0000256" key="1">
    <source>
        <dbReference type="ARBA" id="ARBA00007118"/>
    </source>
</evidence>
<protein>
    <recommendedName>
        <fullName evidence="7">Putative NAD(P)H nitroreductase</fullName>
        <ecNumber evidence="7">1.-.-.-</ecNumber>
    </recommendedName>
</protein>
<feature type="binding site" description="in other chain" evidence="8">
    <location>
        <begin position="16"/>
        <end position="18"/>
    </location>
    <ligand>
        <name>FMN</name>
        <dbReference type="ChEBI" id="CHEBI:58210"/>
        <note>ligand shared between dimeric partners</note>
    </ligand>
</feature>
<dbReference type="CDD" id="cd02135">
    <property type="entry name" value="YdjA-like"/>
    <property type="match status" value="1"/>
</dbReference>
<dbReference type="PANTHER" id="PTHR43821">
    <property type="entry name" value="NAD(P)H NITROREDUCTASE YDJA-RELATED"/>
    <property type="match status" value="1"/>
</dbReference>
<proteinExistence type="inferred from homology"/>
<name>U2WRA2_9PROT</name>
<dbReference type="EMBL" id="AWXE01000004">
    <property type="protein sequence ID" value="ERL46073.1"/>
    <property type="molecule type" value="Genomic_DNA"/>
</dbReference>
<dbReference type="PANTHER" id="PTHR43821:SF1">
    <property type="entry name" value="NAD(P)H NITROREDUCTASE YDJA-RELATED"/>
    <property type="match status" value="1"/>
</dbReference>
<dbReference type="InterPro" id="IPR026021">
    <property type="entry name" value="YdjA-like"/>
</dbReference>
<evidence type="ECO:0000256" key="7">
    <source>
        <dbReference type="PIRNR" id="PIRNR000232"/>
    </source>
</evidence>
<dbReference type="SUPFAM" id="SSF55469">
    <property type="entry name" value="FMN-dependent nitroreductase-like"/>
    <property type="match status" value="1"/>
</dbReference>
<dbReference type="InterPro" id="IPR000415">
    <property type="entry name" value="Nitroreductase-like"/>
</dbReference>
<organism evidence="10 11">
    <name type="scientific">Candidatus Micropelagius thuwalensis</name>
    <dbReference type="NCBI Taxonomy" id="1397666"/>
    <lineage>
        <taxon>Bacteria</taxon>
        <taxon>Pseudomonadati</taxon>
        <taxon>Pseudomonadota</taxon>
        <taxon>Alphaproteobacteria</taxon>
        <taxon>PS1 clade</taxon>
        <taxon>Candidatus Micropelagius</taxon>
    </lineage>
</organism>
<dbReference type="AlphaFoldDB" id="U2WRA2"/>
<feature type="binding site" evidence="8">
    <location>
        <position position="43"/>
    </location>
    <ligand>
        <name>FMN</name>
        <dbReference type="ChEBI" id="CHEBI:58210"/>
        <note>ligand shared between dimeric partners</note>
    </ligand>
</feature>
<keyword evidence="6 7" id="KW-0520">NAD</keyword>
<evidence type="ECO:0000256" key="4">
    <source>
        <dbReference type="ARBA" id="ARBA00022857"/>
    </source>
</evidence>
<evidence type="ECO:0000256" key="3">
    <source>
        <dbReference type="ARBA" id="ARBA00022643"/>
    </source>
</evidence>
<feature type="binding site" evidence="8">
    <location>
        <position position="47"/>
    </location>
    <ligand>
        <name>FMN</name>
        <dbReference type="ChEBI" id="CHEBI:58210"/>
        <note>ligand shared between dimeric partners</note>
    </ligand>
</feature>
<dbReference type="InterPro" id="IPR029479">
    <property type="entry name" value="Nitroreductase"/>
</dbReference>
<evidence type="ECO:0000256" key="5">
    <source>
        <dbReference type="ARBA" id="ARBA00023002"/>
    </source>
</evidence>
<keyword evidence="11" id="KW-1185">Reference proteome</keyword>
<accession>U2WRA2</accession>
<evidence type="ECO:0000313" key="11">
    <source>
        <dbReference type="Proteomes" id="UP000016762"/>
    </source>
</evidence>